<evidence type="ECO:0000256" key="1">
    <source>
        <dbReference type="SAM" id="MobiDB-lite"/>
    </source>
</evidence>
<accession>A0A5M9KB35</accession>
<dbReference type="AlphaFoldDB" id="A0A5M9KB35"/>
<reference evidence="2 3" key="1">
    <citation type="submission" date="2019-06" db="EMBL/GenBank/DDBJ databases">
        <title>Genome Sequence of the Brown Rot Fungal Pathogen Monilinia fructicola.</title>
        <authorList>
            <person name="De Miccolis Angelini R.M."/>
            <person name="Landi L."/>
            <person name="Abate D."/>
            <person name="Pollastro S."/>
            <person name="Romanazzi G."/>
            <person name="Faretra F."/>
        </authorList>
    </citation>
    <scope>NUCLEOTIDE SEQUENCE [LARGE SCALE GENOMIC DNA]</scope>
    <source>
        <strain evidence="2 3">Mfrc123</strain>
    </source>
</reference>
<comment type="caution">
    <text evidence="2">The sequence shown here is derived from an EMBL/GenBank/DDBJ whole genome shotgun (WGS) entry which is preliminary data.</text>
</comment>
<evidence type="ECO:0000313" key="3">
    <source>
        <dbReference type="Proteomes" id="UP000322873"/>
    </source>
</evidence>
<feature type="compositionally biased region" description="Gly residues" evidence="1">
    <location>
        <begin position="49"/>
        <end position="78"/>
    </location>
</feature>
<proteinExistence type="predicted"/>
<feature type="compositionally biased region" description="Polar residues" evidence="1">
    <location>
        <begin position="17"/>
        <end position="26"/>
    </location>
</feature>
<keyword evidence="3" id="KW-1185">Reference proteome</keyword>
<protein>
    <submittedName>
        <fullName evidence="2">Uncharacterized protein</fullName>
    </submittedName>
</protein>
<name>A0A5M9KB35_MONFR</name>
<feature type="compositionally biased region" description="Basic and acidic residues" evidence="1">
    <location>
        <begin position="1"/>
        <end position="16"/>
    </location>
</feature>
<feature type="region of interest" description="Disordered" evidence="1">
    <location>
        <begin position="1"/>
        <end position="148"/>
    </location>
</feature>
<evidence type="ECO:0000313" key="2">
    <source>
        <dbReference type="EMBL" id="KAA8577312.1"/>
    </source>
</evidence>
<dbReference type="VEuPathDB" id="FungiDB:MFRU_021g00270"/>
<dbReference type="OrthoDB" id="3556042at2759"/>
<dbReference type="Proteomes" id="UP000322873">
    <property type="component" value="Unassembled WGS sequence"/>
</dbReference>
<organism evidence="2 3">
    <name type="scientific">Monilinia fructicola</name>
    <name type="common">Brown rot fungus</name>
    <name type="synonym">Ciboria fructicola</name>
    <dbReference type="NCBI Taxonomy" id="38448"/>
    <lineage>
        <taxon>Eukaryota</taxon>
        <taxon>Fungi</taxon>
        <taxon>Dikarya</taxon>
        <taxon>Ascomycota</taxon>
        <taxon>Pezizomycotina</taxon>
        <taxon>Leotiomycetes</taxon>
        <taxon>Helotiales</taxon>
        <taxon>Sclerotiniaceae</taxon>
        <taxon>Monilinia</taxon>
    </lineage>
</organism>
<gene>
    <name evidence="2" type="ORF">EYC84_007282</name>
</gene>
<dbReference type="EMBL" id="VICG01000001">
    <property type="protein sequence ID" value="KAA8577312.1"/>
    <property type="molecule type" value="Genomic_DNA"/>
</dbReference>
<sequence length="171" mass="17792">MPDISRNRIEIWRNEVESQTSSQSGVTGDARWNEPTVRPPSFWRRIFGLGYGGSGSGSGSGNGSGSGSGDGGGGGSRSGSGRSASIGKRLGLVKEEIERTGMYTVRSRDKDEVGRGGGKVANGDRAGGSSMELDGSDESERVGLKGRRKRLERAAKLLGKNEGMGGNGQRG</sequence>